<sequence>MSEQSSIPSRGTYHTTEQREQASQQQAFRQLLQRIRLVNGQNASALAELITARFSNPAVYRETMEDVLTEGVHELLVPSSSSSSSSSSSTSIQQPHLPPIFQQTQQRMQASQQRYSDGNQYVIQLPVQTNQQSFGVSQQAHAGQLFLQVPLQQLYVVNPGNANPQMFLQVPQLQANSNIPPLESSIESQQSHLQRAESLFLQPSQQSVQNVQQQNPQGNHLLTELSQQTNQHLQSQQSLNGSQSQQQHIQGIQHSLPQLSQQIPILSLQQPFQQTQPLFVQVLQQSSAIPQQSYPQQNQHPLLQVPQQPVQSLQQPLVQQSTQVFQQSNQTTPSFLLGLPQESAQIVQQIQSNQRSTSFEESASRIFQQMLRQISRQSMLESRETNSGSSESTSLPAQVTQMTQQQSNQQQMNQQLQAQTVPRTQLINRESVGVPSGISHASVSQSQPRQQSSETVQRPLEIPDVSLFSLPLEHFMRVIQQCPYRPSDQASSMQSNRQLHLRSFIQSHQESSTQLIRESFVQSSQQSSSLRQELSTQLPQSLSSEDHIQVLPPEVAASSNHSSTAAVLNDRVNAPTVITNINELREIVPEDSRDDEVFIDDEGNDNSLSETNTSSIIAVSRPRNSSESQETITDNESGIPESNNIASLLRNQFLNLDEINRLLESATNDDDDEAVELRDEFDQIFHGDILVAQEMANYLADQLAKIES</sequence>
<reference evidence="2" key="1">
    <citation type="submission" date="2021-09" db="EMBL/GenBank/DDBJ databases">
        <authorList>
            <consortium name="Pathogen Informatics"/>
        </authorList>
    </citation>
    <scope>NUCLEOTIDE SEQUENCE</scope>
</reference>
<feature type="compositionally biased region" description="Polar residues" evidence="1">
    <location>
        <begin position="377"/>
        <end position="396"/>
    </location>
</feature>
<feature type="region of interest" description="Disordered" evidence="1">
    <location>
        <begin position="228"/>
        <end position="251"/>
    </location>
</feature>
<evidence type="ECO:0000256" key="1">
    <source>
        <dbReference type="SAM" id="MobiDB-lite"/>
    </source>
</evidence>
<evidence type="ECO:0000313" key="3">
    <source>
        <dbReference type="Proteomes" id="UP000746747"/>
    </source>
</evidence>
<organism evidence="2 3">
    <name type="scientific">Cercopithifilaria johnstoni</name>
    <dbReference type="NCBI Taxonomy" id="2874296"/>
    <lineage>
        <taxon>Eukaryota</taxon>
        <taxon>Metazoa</taxon>
        <taxon>Ecdysozoa</taxon>
        <taxon>Nematoda</taxon>
        <taxon>Chromadorea</taxon>
        <taxon>Rhabditida</taxon>
        <taxon>Spirurina</taxon>
        <taxon>Spiruromorpha</taxon>
        <taxon>Filarioidea</taxon>
        <taxon>Onchocercidae</taxon>
        <taxon>Cercopithifilaria</taxon>
    </lineage>
</organism>
<dbReference type="OrthoDB" id="10629184at2759"/>
<protein>
    <submittedName>
        <fullName evidence="2">Uncharacterized protein</fullName>
    </submittedName>
</protein>
<feature type="region of interest" description="Disordered" evidence="1">
    <location>
        <begin position="592"/>
        <end position="639"/>
    </location>
</feature>
<feature type="compositionally biased region" description="Polar residues" evidence="1">
    <location>
        <begin position="605"/>
        <end position="639"/>
    </location>
</feature>
<feature type="region of interest" description="Disordered" evidence="1">
    <location>
        <begin position="434"/>
        <end position="458"/>
    </location>
</feature>
<feature type="compositionally biased region" description="Low complexity" evidence="1">
    <location>
        <begin position="397"/>
        <end position="418"/>
    </location>
</feature>
<dbReference type="AlphaFoldDB" id="A0A8J2PXS7"/>
<gene>
    <name evidence="2" type="ORF">CJOHNSTONI_LOCUS2291</name>
</gene>
<name>A0A8J2PXS7_9BILA</name>
<feature type="region of interest" description="Disordered" evidence="1">
    <location>
        <begin position="1"/>
        <end position="26"/>
    </location>
</feature>
<feature type="compositionally biased region" description="Low complexity" evidence="1">
    <location>
        <begin position="442"/>
        <end position="453"/>
    </location>
</feature>
<feature type="compositionally biased region" description="Acidic residues" evidence="1">
    <location>
        <begin position="592"/>
        <end position="604"/>
    </location>
</feature>
<evidence type="ECO:0000313" key="2">
    <source>
        <dbReference type="EMBL" id="CAG9531930.1"/>
    </source>
</evidence>
<comment type="caution">
    <text evidence="2">The sequence shown here is derived from an EMBL/GenBank/DDBJ whole genome shotgun (WGS) entry which is preliminary data.</text>
</comment>
<keyword evidence="3" id="KW-1185">Reference proteome</keyword>
<accession>A0A8J2PXS7</accession>
<proteinExistence type="predicted"/>
<feature type="region of interest" description="Disordered" evidence="1">
    <location>
        <begin position="377"/>
        <end position="418"/>
    </location>
</feature>
<dbReference type="Proteomes" id="UP000746747">
    <property type="component" value="Unassembled WGS sequence"/>
</dbReference>
<dbReference type="EMBL" id="CAKAEH010000799">
    <property type="protein sequence ID" value="CAG9531930.1"/>
    <property type="molecule type" value="Genomic_DNA"/>
</dbReference>